<dbReference type="InterPro" id="IPR000719">
    <property type="entry name" value="Prot_kinase_dom"/>
</dbReference>
<dbReference type="GO" id="GO:0004674">
    <property type="term" value="F:protein serine/threonine kinase activity"/>
    <property type="evidence" value="ECO:0007669"/>
    <property type="project" value="UniProtKB-EC"/>
</dbReference>
<evidence type="ECO:0000256" key="3">
    <source>
        <dbReference type="ARBA" id="ARBA00022777"/>
    </source>
</evidence>
<evidence type="ECO:0000256" key="5">
    <source>
        <dbReference type="PROSITE-ProRule" id="PRU10141"/>
    </source>
</evidence>
<evidence type="ECO:0000256" key="1">
    <source>
        <dbReference type="ARBA" id="ARBA00022679"/>
    </source>
</evidence>
<keyword evidence="1 8" id="KW-0808">Transferase</keyword>
<name>A0ABU9CIX7_9BURK</name>
<dbReference type="Pfam" id="PF00069">
    <property type="entry name" value="Pkinase"/>
    <property type="match status" value="1"/>
</dbReference>
<gene>
    <name evidence="8" type="ORF">AACH10_16245</name>
</gene>
<dbReference type="EMBL" id="JBBUTH010000008">
    <property type="protein sequence ID" value="MEK8051803.1"/>
    <property type="molecule type" value="Genomic_DNA"/>
</dbReference>
<evidence type="ECO:0000259" key="7">
    <source>
        <dbReference type="PROSITE" id="PS50011"/>
    </source>
</evidence>
<sequence length="925" mass="96392">MNPSPPPPDPVPPPPSPAQPAAQPPGGPDWPAIKAAFGRLAGLGPAERAAGLAPAALQAAGLGIADAAELQALLAAHDAERATQGLLDGGAVQALADDAADEAPAAPVGERLGAWAVVRALGAGGMGEVVEVQRADGRYQGRAAAKLLRPGLSGEGVLRRFAQERQALARLEHPHIARLLDAGATAAGRPFFVLEYVDGQPIDRALAGLPLRQRVQVFLQLADAVAHAHRQLLVHRDLKPGNVLVDARGQVKLLDFGIAKALDPAPASAAEAEHTQAGQRPFTPQYASPEQVRGEPVGTATDIYSLGVLLYRLLTGVNPTGRDATTPAEAARRVLDETPTRPSSLSPALVDDPGWLATRRHLAGDLDNILLKALEKEPARRYASVDALAADLQAWLDGRPVSARAATWPYLASRFVRRHRAASAASALALLAVLGGAGVALHQARQADAARARAESHLAELRRISRDVVVAYGDAITHVPGGAARKIEMLQTTAATLERLASQVDAQADAGFAADVAGLYARLADLLTVGNHNVSEKLEDSAAYARRAVALYSRAGVAGVPDADSLVNWAQAHQALASAAQARRDFDAALRELAAGEAVLAGGQQRWARAEPAVRGRLVSARGALAMRQAALHYGWGQPNRNDPPAALAALDRAGHWYLQALGDGRSPDMEDVFQLGTVAGGRALVHARLEAWDAALAAARDSIAQRQRALALAPHNRTVQGAVAADQNLLGGLSLNVGDSAGALAATAPAWATLARLIAEEPAHTNWRTNQQALALNHGRALLGQGRAAEALPVLGVAEAALAPLVAGGQANATQQRRLAQVRLAQAQAHHRLGERAAAQRLGEAALAALRGLTRERPTDRDAWLVQGEVAFQLAAWQAGAGGAAGARAARPWQDEARSAYARAAALRPLTAEHARRAAALPPG</sequence>
<evidence type="ECO:0000313" key="8">
    <source>
        <dbReference type="EMBL" id="MEK8051803.1"/>
    </source>
</evidence>
<proteinExistence type="predicted"/>
<dbReference type="SMART" id="SM00220">
    <property type="entry name" value="S_TKc"/>
    <property type="match status" value="1"/>
</dbReference>
<dbReference type="EC" id="2.7.11.1" evidence="8"/>
<dbReference type="PROSITE" id="PS00108">
    <property type="entry name" value="PROTEIN_KINASE_ST"/>
    <property type="match status" value="1"/>
</dbReference>
<evidence type="ECO:0000256" key="4">
    <source>
        <dbReference type="ARBA" id="ARBA00022840"/>
    </source>
</evidence>
<dbReference type="PROSITE" id="PS50011">
    <property type="entry name" value="PROTEIN_KINASE_DOM"/>
    <property type="match status" value="1"/>
</dbReference>
<dbReference type="CDD" id="cd14014">
    <property type="entry name" value="STKc_PknB_like"/>
    <property type="match status" value="1"/>
</dbReference>
<feature type="compositionally biased region" description="Pro residues" evidence="6">
    <location>
        <begin position="1"/>
        <end position="28"/>
    </location>
</feature>
<keyword evidence="3 8" id="KW-0418">Kinase</keyword>
<keyword evidence="4 5" id="KW-0067">ATP-binding</keyword>
<dbReference type="InterPro" id="IPR008271">
    <property type="entry name" value="Ser/Thr_kinase_AS"/>
</dbReference>
<protein>
    <submittedName>
        <fullName evidence="8">Serine/threonine-protein kinase</fullName>
        <ecNumber evidence="8">2.7.11.1</ecNumber>
    </submittedName>
</protein>
<keyword evidence="2 5" id="KW-0547">Nucleotide-binding</keyword>
<feature type="region of interest" description="Disordered" evidence="6">
    <location>
        <begin position="1"/>
        <end position="31"/>
    </location>
</feature>
<dbReference type="Gene3D" id="3.30.200.20">
    <property type="entry name" value="Phosphorylase Kinase, domain 1"/>
    <property type="match status" value="1"/>
</dbReference>
<feature type="region of interest" description="Disordered" evidence="6">
    <location>
        <begin position="267"/>
        <end position="294"/>
    </location>
</feature>
<evidence type="ECO:0000256" key="2">
    <source>
        <dbReference type="ARBA" id="ARBA00022741"/>
    </source>
</evidence>
<dbReference type="InterPro" id="IPR017441">
    <property type="entry name" value="Protein_kinase_ATP_BS"/>
</dbReference>
<feature type="domain" description="Protein kinase" evidence="7">
    <location>
        <begin position="115"/>
        <end position="396"/>
    </location>
</feature>
<comment type="caution">
    <text evidence="8">The sequence shown here is derived from an EMBL/GenBank/DDBJ whole genome shotgun (WGS) entry which is preliminary data.</text>
</comment>
<dbReference type="PANTHER" id="PTHR43289:SF34">
    <property type="entry name" value="SERINE_THREONINE-PROTEIN KINASE YBDM-RELATED"/>
    <property type="match status" value="1"/>
</dbReference>
<dbReference type="InterPro" id="IPR011009">
    <property type="entry name" value="Kinase-like_dom_sf"/>
</dbReference>
<dbReference type="PANTHER" id="PTHR43289">
    <property type="entry name" value="MITOGEN-ACTIVATED PROTEIN KINASE KINASE KINASE 20-RELATED"/>
    <property type="match status" value="1"/>
</dbReference>
<accession>A0ABU9CIX7</accession>
<evidence type="ECO:0000313" key="9">
    <source>
        <dbReference type="Proteomes" id="UP001365405"/>
    </source>
</evidence>
<evidence type="ECO:0000256" key="6">
    <source>
        <dbReference type="SAM" id="MobiDB-lite"/>
    </source>
</evidence>
<dbReference type="PROSITE" id="PS00107">
    <property type="entry name" value="PROTEIN_KINASE_ATP"/>
    <property type="match status" value="1"/>
</dbReference>
<dbReference type="RefSeq" id="WP_341411500.1">
    <property type="nucleotide sequence ID" value="NZ_JBBUTH010000008.1"/>
</dbReference>
<organism evidence="8 9">
    <name type="scientific">Pseudaquabacterium inlustre</name>
    <dbReference type="NCBI Taxonomy" id="2984192"/>
    <lineage>
        <taxon>Bacteria</taxon>
        <taxon>Pseudomonadati</taxon>
        <taxon>Pseudomonadota</taxon>
        <taxon>Betaproteobacteria</taxon>
        <taxon>Burkholderiales</taxon>
        <taxon>Sphaerotilaceae</taxon>
        <taxon>Pseudaquabacterium</taxon>
    </lineage>
</organism>
<dbReference type="SUPFAM" id="SSF56112">
    <property type="entry name" value="Protein kinase-like (PK-like)"/>
    <property type="match status" value="1"/>
</dbReference>
<reference evidence="8 9" key="1">
    <citation type="submission" date="2024-04" db="EMBL/GenBank/DDBJ databases">
        <title>Novel species of the genus Ideonella isolated from streams.</title>
        <authorList>
            <person name="Lu H."/>
        </authorList>
    </citation>
    <scope>NUCLEOTIDE SEQUENCE [LARGE SCALE GENOMIC DNA]</scope>
    <source>
        <strain evidence="8 9">DXS22W</strain>
    </source>
</reference>
<feature type="binding site" evidence="5">
    <location>
        <position position="146"/>
    </location>
    <ligand>
        <name>ATP</name>
        <dbReference type="ChEBI" id="CHEBI:30616"/>
    </ligand>
</feature>
<dbReference type="Proteomes" id="UP001365405">
    <property type="component" value="Unassembled WGS sequence"/>
</dbReference>
<dbReference type="Gene3D" id="1.10.510.10">
    <property type="entry name" value="Transferase(Phosphotransferase) domain 1"/>
    <property type="match status" value="1"/>
</dbReference>
<keyword evidence="9" id="KW-1185">Reference proteome</keyword>